<keyword evidence="5 7" id="KW-0067">ATP-binding</keyword>
<feature type="binding site" evidence="7">
    <location>
        <position position="239"/>
    </location>
    <ligand>
        <name>ATP</name>
        <dbReference type="ChEBI" id="CHEBI:30616"/>
    </ligand>
</feature>
<dbReference type="PRINTS" id="PR00109">
    <property type="entry name" value="TYRKINASE"/>
</dbReference>
<feature type="active site" description="Proton acceptor" evidence="6">
    <location>
        <position position="221"/>
    </location>
</feature>
<evidence type="ECO:0000256" key="2">
    <source>
        <dbReference type="ARBA" id="ARBA00022679"/>
    </source>
</evidence>
<feature type="cross-link" description="Glycyl lysine isopeptide (Lys-Gly) (interchain with G-Cter in SUMO2)" evidence="8">
    <location>
        <position position="223"/>
    </location>
</feature>
<comment type="caution">
    <text evidence="12">The sequence shown here is derived from an EMBL/GenBank/DDBJ whole genome shotgun (WGS) entry which is preliminary data.</text>
</comment>
<evidence type="ECO:0000256" key="7">
    <source>
        <dbReference type="PIRSR" id="PIRSR630616-2"/>
    </source>
</evidence>
<name>A0A8H3QVZ5_9GLOM</name>
<feature type="binding site" evidence="7">
    <location>
        <begin position="225"/>
        <end position="226"/>
    </location>
    <ligand>
        <name>ATP</name>
        <dbReference type="ChEBI" id="CHEBI:30616"/>
    </ligand>
</feature>
<dbReference type="InterPro" id="IPR011009">
    <property type="entry name" value="Kinase-like_dom_sf"/>
</dbReference>
<evidence type="ECO:0000313" key="12">
    <source>
        <dbReference type="EMBL" id="GES93966.1"/>
    </source>
</evidence>
<evidence type="ECO:0000313" key="13">
    <source>
        <dbReference type="Proteomes" id="UP000615446"/>
    </source>
</evidence>
<dbReference type="Gene3D" id="1.10.510.10">
    <property type="entry name" value="Transferase(Phosphotransferase) domain 1"/>
    <property type="match status" value="1"/>
</dbReference>
<organism evidence="12 13">
    <name type="scientific">Rhizophagus clarus</name>
    <dbReference type="NCBI Taxonomy" id="94130"/>
    <lineage>
        <taxon>Eukaryota</taxon>
        <taxon>Fungi</taxon>
        <taxon>Fungi incertae sedis</taxon>
        <taxon>Mucoromycota</taxon>
        <taxon>Glomeromycotina</taxon>
        <taxon>Glomeromycetes</taxon>
        <taxon>Glomerales</taxon>
        <taxon>Glomeraceae</taxon>
        <taxon>Rhizophagus</taxon>
    </lineage>
</organism>
<evidence type="ECO:0000256" key="4">
    <source>
        <dbReference type="ARBA" id="ARBA00022777"/>
    </source>
</evidence>
<gene>
    <name evidence="12" type="ORF">RCL2_002070800</name>
</gene>
<dbReference type="InterPro" id="IPR030616">
    <property type="entry name" value="Aur-like"/>
</dbReference>
<feature type="domain" description="Protein kinase" evidence="11">
    <location>
        <begin position="101"/>
        <end position="352"/>
    </location>
</feature>
<proteinExistence type="inferred from homology"/>
<dbReference type="OrthoDB" id="10252171at2759"/>
<reference evidence="12" key="1">
    <citation type="submission" date="2019-10" db="EMBL/GenBank/DDBJ databases">
        <title>Conservation and host-specific expression of non-tandemly repeated heterogenous ribosome RNA gene in arbuscular mycorrhizal fungi.</title>
        <authorList>
            <person name="Maeda T."/>
            <person name="Kobayashi Y."/>
            <person name="Nakagawa T."/>
            <person name="Ezawa T."/>
            <person name="Yamaguchi K."/>
            <person name="Bino T."/>
            <person name="Nishimoto Y."/>
            <person name="Shigenobu S."/>
            <person name="Kawaguchi M."/>
        </authorList>
    </citation>
    <scope>NUCLEOTIDE SEQUENCE</scope>
    <source>
        <strain evidence="12">HR1</strain>
    </source>
</reference>
<dbReference type="Pfam" id="PF00069">
    <property type="entry name" value="Pkinase"/>
    <property type="match status" value="1"/>
</dbReference>
<evidence type="ECO:0000259" key="11">
    <source>
        <dbReference type="PROSITE" id="PS50011"/>
    </source>
</evidence>
<keyword evidence="3 7" id="KW-0547">Nucleotide-binding</keyword>
<dbReference type="PANTHER" id="PTHR24350">
    <property type="entry name" value="SERINE/THREONINE-PROTEIN KINASE IAL-RELATED"/>
    <property type="match status" value="1"/>
</dbReference>
<sequence length="358" mass="41477">MITLETMIYLIFSQIKLVSWHKIEFVPAKISIAMLNLWNMWKAYSSYSSYSLKRTQEEKEKKKTSFTPKTNSQMNNNINNKTTYSSRRNSLILTSRSILTFEFIKEIGKGHYGKALLVRDKILNKKFVLKEIPLEIYENHDLLKNEHIIHSALENKFIVKYYGKIVFGNYIYIILEYAQKGDILEYILDHGALDEVAAAKIILQVLCGVDYMHQRNIVHRDLKPENLLLFDKGLVKICDFGHCGTLSNNKEKLKGVGVGTPVYRSPELVLGLPHNEKTDIWSIGVLAYMFLTNESPFEDDDEFKITNRILKADYTLLDDTVSIEAKQFIYSCMQVNPMNRPSTLDLLNHPWILNCVYN</sequence>
<dbReference type="PROSITE" id="PS00108">
    <property type="entry name" value="PROTEIN_KINASE_ST"/>
    <property type="match status" value="1"/>
</dbReference>
<evidence type="ECO:0000256" key="5">
    <source>
        <dbReference type="ARBA" id="ARBA00022840"/>
    </source>
</evidence>
<evidence type="ECO:0000256" key="6">
    <source>
        <dbReference type="PIRSR" id="PIRSR630616-1"/>
    </source>
</evidence>
<keyword evidence="4 12" id="KW-0418">Kinase</keyword>
<comment type="similarity">
    <text evidence="10">Belongs to the protein kinase superfamily.</text>
</comment>
<dbReference type="FunFam" id="1.10.510.10:FF:000571">
    <property type="entry name" value="Maternal embryonic leucine zipper kinase"/>
    <property type="match status" value="1"/>
</dbReference>
<dbReference type="GO" id="GO:0005524">
    <property type="term" value="F:ATP binding"/>
    <property type="evidence" value="ECO:0007669"/>
    <property type="project" value="UniProtKB-UniRule"/>
</dbReference>
<dbReference type="InterPro" id="IPR008271">
    <property type="entry name" value="Ser/Thr_kinase_AS"/>
</dbReference>
<evidence type="ECO:0000256" key="8">
    <source>
        <dbReference type="PIRSR" id="PIRSR630616-3"/>
    </source>
</evidence>
<dbReference type="SUPFAM" id="SSF56112">
    <property type="entry name" value="Protein kinase-like (PK-like)"/>
    <property type="match status" value="1"/>
</dbReference>
<evidence type="ECO:0000256" key="1">
    <source>
        <dbReference type="ARBA" id="ARBA00022527"/>
    </source>
</evidence>
<dbReference type="GO" id="GO:0004674">
    <property type="term" value="F:protein serine/threonine kinase activity"/>
    <property type="evidence" value="ECO:0007669"/>
    <property type="project" value="UniProtKB-KW"/>
</dbReference>
<evidence type="ECO:0000256" key="3">
    <source>
        <dbReference type="ARBA" id="ARBA00022741"/>
    </source>
</evidence>
<keyword evidence="2" id="KW-0808">Transferase</keyword>
<dbReference type="AlphaFoldDB" id="A0A8H3QVZ5"/>
<feature type="binding site" evidence="7 9">
    <location>
        <position position="130"/>
    </location>
    <ligand>
        <name>ATP</name>
        <dbReference type="ChEBI" id="CHEBI:30616"/>
    </ligand>
</feature>
<feature type="binding site" evidence="7">
    <location>
        <begin position="176"/>
        <end position="178"/>
    </location>
    <ligand>
        <name>ATP</name>
        <dbReference type="ChEBI" id="CHEBI:30616"/>
    </ligand>
</feature>
<dbReference type="InterPro" id="IPR017441">
    <property type="entry name" value="Protein_kinase_ATP_BS"/>
</dbReference>
<dbReference type="PROSITE" id="PS50011">
    <property type="entry name" value="PROTEIN_KINASE_DOM"/>
    <property type="match status" value="1"/>
</dbReference>
<dbReference type="PROSITE" id="PS00107">
    <property type="entry name" value="PROTEIN_KINASE_ATP"/>
    <property type="match status" value="1"/>
</dbReference>
<dbReference type="SMART" id="SM00220">
    <property type="entry name" value="S_TKc"/>
    <property type="match status" value="1"/>
</dbReference>
<dbReference type="InterPro" id="IPR001245">
    <property type="entry name" value="Ser-Thr/Tyr_kinase_cat_dom"/>
</dbReference>
<dbReference type="Proteomes" id="UP000615446">
    <property type="component" value="Unassembled WGS sequence"/>
</dbReference>
<dbReference type="EMBL" id="BLAL01000229">
    <property type="protein sequence ID" value="GES93966.1"/>
    <property type="molecule type" value="Genomic_DNA"/>
</dbReference>
<protein>
    <submittedName>
        <fullName evidence="12">Calcium/calmodulin-dependent protein kinase type 1D-like</fullName>
    </submittedName>
</protein>
<dbReference type="InterPro" id="IPR000719">
    <property type="entry name" value="Prot_kinase_dom"/>
</dbReference>
<keyword evidence="1 10" id="KW-0723">Serine/threonine-protein kinase</keyword>
<evidence type="ECO:0000256" key="9">
    <source>
        <dbReference type="PROSITE-ProRule" id="PRU10141"/>
    </source>
</evidence>
<evidence type="ECO:0000256" key="10">
    <source>
        <dbReference type="RuleBase" id="RU000304"/>
    </source>
</evidence>
<accession>A0A8H3QVZ5</accession>